<feature type="signal peptide" evidence="5">
    <location>
        <begin position="1"/>
        <end position="29"/>
    </location>
</feature>
<accession>A0A0G3HD73</accession>
<gene>
    <name evidence="7" type="ORF">CUTER_06265</name>
</gene>
<keyword evidence="8" id="KW-1185">Reference proteome</keyword>
<dbReference type="KEGG" id="cut:CUTER_06265"/>
<evidence type="ECO:0000259" key="6">
    <source>
        <dbReference type="Pfam" id="PF04234"/>
    </source>
</evidence>
<keyword evidence="1 5" id="KW-0732">Signal</keyword>
<reference evidence="8" key="2">
    <citation type="submission" date="2015-05" db="EMBL/GenBank/DDBJ databases">
        <title>Complete genome sequence of Corynebacterium uterequi DSM 45634, isolated from the uterus of a maiden mare.</title>
        <authorList>
            <person name="Ruckert C."/>
            <person name="Albersmeier A."/>
            <person name="Winkler A."/>
            <person name="Tauch A."/>
        </authorList>
    </citation>
    <scope>NUCLEOTIDE SEQUENCE [LARGE SCALE GENOMIC DNA]</scope>
    <source>
        <strain evidence="8">DSM 45634</strain>
    </source>
</reference>
<keyword evidence="4" id="KW-0472">Membrane</keyword>
<dbReference type="STRING" id="1072256.CUTER_06265"/>
<keyword evidence="4" id="KW-1133">Transmembrane helix</keyword>
<evidence type="ECO:0000256" key="4">
    <source>
        <dbReference type="SAM" id="Phobius"/>
    </source>
</evidence>
<dbReference type="GO" id="GO:0005507">
    <property type="term" value="F:copper ion binding"/>
    <property type="evidence" value="ECO:0007669"/>
    <property type="project" value="InterPro"/>
</dbReference>
<feature type="compositionally biased region" description="Low complexity" evidence="3">
    <location>
        <begin position="140"/>
        <end position="149"/>
    </location>
</feature>
<sequence>MQHFGTVIRRTPRSVAVVLGVMAGLAVGAGDVAQAHDVVIGGNPAHEAHLEEFPEQLTLEFSAEPLEGFNTFALSNVDTNEVLFTGEPEINGRELTVSLPDGFDPGDGQYRIGFQITSSDGHATRGMTTFSVGDAEAAPVGDAEAAPGGETASPTDGQADSEAAGQEENTSPSAFPASTVAVGVAVLAAVGVVGLVVKKRRRTASS</sequence>
<dbReference type="GO" id="GO:0046688">
    <property type="term" value="P:response to copper ion"/>
    <property type="evidence" value="ECO:0007669"/>
    <property type="project" value="InterPro"/>
</dbReference>
<evidence type="ECO:0000313" key="7">
    <source>
        <dbReference type="EMBL" id="AKK11249.1"/>
    </source>
</evidence>
<dbReference type="AlphaFoldDB" id="A0A0G3HD73"/>
<dbReference type="GO" id="GO:0042597">
    <property type="term" value="C:periplasmic space"/>
    <property type="evidence" value="ECO:0007669"/>
    <property type="project" value="InterPro"/>
</dbReference>
<evidence type="ECO:0000256" key="5">
    <source>
        <dbReference type="SAM" id="SignalP"/>
    </source>
</evidence>
<reference evidence="7 8" key="1">
    <citation type="journal article" date="2015" name="Genome Announc.">
        <title>Virulence Factor Genes Detected in the Complete Genome Sequence of Corynebacterium uterequi DSM 45634, Isolated from the Uterus of a Maiden Mare.</title>
        <authorList>
            <person name="Ruckert C."/>
            <person name="Kriete M."/>
            <person name="Jaenicke S."/>
            <person name="Winkler A."/>
            <person name="Tauch A."/>
        </authorList>
    </citation>
    <scope>NUCLEOTIDE SEQUENCE [LARGE SCALE GENOMIC DNA]</scope>
    <source>
        <strain evidence="7 8">DSM 45634</strain>
    </source>
</reference>
<keyword evidence="2" id="KW-0186">Copper</keyword>
<evidence type="ECO:0000256" key="1">
    <source>
        <dbReference type="ARBA" id="ARBA00022729"/>
    </source>
</evidence>
<dbReference type="InterPro" id="IPR014755">
    <property type="entry name" value="Cu-Rt/internalin_Ig-like"/>
</dbReference>
<feature type="domain" description="CopC" evidence="6">
    <location>
        <begin position="36"/>
        <end position="132"/>
    </location>
</feature>
<dbReference type="PATRIC" id="fig|1072256.5.peg.1243"/>
<evidence type="ECO:0000256" key="3">
    <source>
        <dbReference type="SAM" id="MobiDB-lite"/>
    </source>
</evidence>
<organism evidence="7 8">
    <name type="scientific">Corynebacterium uterequi</name>
    <dbReference type="NCBI Taxonomy" id="1072256"/>
    <lineage>
        <taxon>Bacteria</taxon>
        <taxon>Bacillati</taxon>
        <taxon>Actinomycetota</taxon>
        <taxon>Actinomycetes</taxon>
        <taxon>Mycobacteriales</taxon>
        <taxon>Corynebacteriaceae</taxon>
        <taxon>Corynebacterium</taxon>
    </lineage>
</organism>
<feature type="chain" id="PRO_5039045707" evidence="5">
    <location>
        <begin position="30"/>
        <end position="206"/>
    </location>
</feature>
<keyword evidence="4" id="KW-0812">Transmembrane</keyword>
<proteinExistence type="predicted"/>
<feature type="transmembrane region" description="Helical" evidence="4">
    <location>
        <begin position="175"/>
        <end position="197"/>
    </location>
</feature>
<dbReference type="Pfam" id="PF04234">
    <property type="entry name" value="CopC"/>
    <property type="match status" value="1"/>
</dbReference>
<name>A0A0G3HD73_9CORY</name>
<dbReference type="RefSeq" id="WP_047259699.1">
    <property type="nucleotide sequence ID" value="NZ_CP011546.1"/>
</dbReference>
<dbReference type="Proteomes" id="UP000035548">
    <property type="component" value="Chromosome"/>
</dbReference>
<protein>
    <submittedName>
        <fullName evidence="7">Copper resistance protein CopC-like protein</fullName>
    </submittedName>
</protein>
<dbReference type="InterPro" id="IPR007348">
    <property type="entry name" value="CopC_dom"/>
</dbReference>
<dbReference type="SUPFAM" id="SSF81296">
    <property type="entry name" value="E set domains"/>
    <property type="match status" value="1"/>
</dbReference>
<evidence type="ECO:0000256" key="2">
    <source>
        <dbReference type="ARBA" id="ARBA00023008"/>
    </source>
</evidence>
<dbReference type="EMBL" id="CP011546">
    <property type="protein sequence ID" value="AKK11249.1"/>
    <property type="molecule type" value="Genomic_DNA"/>
</dbReference>
<evidence type="ECO:0000313" key="8">
    <source>
        <dbReference type="Proteomes" id="UP000035548"/>
    </source>
</evidence>
<feature type="region of interest" description="Disordered" evidence="3">
    <location>
        <begin position="140"/>
        <end position="174"/>
    </location>
</feature>
<dbReference type="Gene3D" id="2.60.40.1220">
    <property type="match status" value="1"/>
</dbReference>
<dbReference type="InterPro" id="IPR014756">
    <property type="entry name" value="Ig_E-set"/>
</dbReference>